<dbReference type="Proteomes" id="UP001596207">
    <property type="component" value="Unassembled WGS sequence"/>
</dbReference>
<comment type="caution">
    <text evidence="2">The sequence shown here is derived from an EMBL/GenBank/DDBJ whole genome shotgun (WGS) entry which is preliminary data.</text>
</comment>
<evidence type="ECO:0000256" key="1">
    <source>
        <dbReference type="SAM" id="Phobius"/>
    </source>
</evidence>
<accession>A0ABW1HJ59</accession>
<feature type="transmembrane region" description="Helical" evidence="1">
    <location>
        <begin position="51"/>
        <end position="70"/>
    </location>
</feature>
<keyword evidence="1" id="KW-0472">Membrane</keyword>
<feature type="transmembrane region" description="Helical" evidence="1">
    <location>
        <begin position="82"/>
        <end position="104"/>
    </location>
</feature>
<keyword evidence="1" id="KW-1133">Transmembrane helix</keyword>
<sequence length="171" mass="19359">MKKGHHPKSATDGPRLSSLTETEQSFELERYKYILQQLHIANENVHRFLSLYQTITTTLAAAGIALFVSFKDLGLPATTARSGMLAIMLLITSVGAFTALQVIAGISSWFDYRREECALTDEAVRPGFRRPPTWRNFYRWYETYTLAFIVGTLILLWVAANQIIFPRIAGQ</sequence>
<keyword evidence="3" id="KW-1185">Reference proteome</keyword>
<keyword evidence="1" id="KW-0812">Transmembrane</keyword>
<dbReference type="EMBL" id="JBHSQQ010000005">
    <property type="protein sequence ID" value="MFC5940234.1"/>
    <property type="molecule type" value="Genomic_DNA"/>
</dbReference>
<dbReference type="RefSeq" id="WP_353900841.1">
    <property type="nucleotide sequence ID" value="NZ_CP158970.1"/>
</dbReference>
<name>A0ABW1HJ59_9ACTN</name>
<evidence type="ECO:0000313" key="3">
    <source>
        <dbReference type="Proteomes" id="UP001596207"/>
    </source>
</evidence>
<proteinExistence type="predicted"/>
<organism evidence="2 3">
    <name type="scientific">Micromonospora harpali</name>
    <dbReference type="NCBI Taxonomy" id="1490225"/>
    <lineage>
        <taxon>Bacteria</taxon>
        <taxon>Bacillati</taxon>
        <taxon>Actinomycetota</taxon>
        <taxon>Actinomycetes</taxon>
        <taxon>Micromonosporales</taxon>
        <taxon>Micromonosporaceae</taxon>
        <taxon>Micromonospora</taxon>
    </lineage>
</organism>
<gene>
    <name evidence="2" type="ORF">ACFPZ4_01920</name>
</gene>
<reference evidence="3" key="1">
    <citation type="journal article" date="2019" name="Int. J. Syst. Evol. Microbiol.">
        <title>The Global Catalogue of Microorganisms (GCM) 10K type strain sequencing project: providing services to taxonomists for standard genome sequencing and annotation.</title>
        <authorList>
            <consortium name="The Broad Institute Genomics Platform"/>
            <consortium name="The Broad Institute Genome Sequencing Center for Infectious Disease"/>
            <person name="Wu L."/>
            <person name="Ma J."/>
        </authorList>
    </citation>
    <scope>NUCLEOTIDE SEQUENCE [LARGE SCALE GENOMIC DNA]</scope>
    <source>
        <strain evidence="3">CGMCC 4.7173</strain>
    </source>
</reference>
<evidence type="ECO:0000313" key="2">
    <source>
        <dbReference type="EMBL" id="MFC5940234.1"/>
    </source>
</evidence>
<protein>
    <recommendedName>
        <fullName evidence="4">DUF4231 domain-containing protein</fullName>
    </recommendedName>
</protein>
<feature type="transmembrane region" description="Helical" evidence="1">
    <location>
        <begin position="144"/>
        <end position="165"/>
    </location>
</feature>
<evidence type="ECO:0008006" key="4">
    <source>
        <dbReference type="Google" id="ProtNLM"/>
    </source>
</evidence>